<evidence type="ECO:0000256" key="6">
    <source>
        <dbReference type="PROSITE-ProRule" id="PRU00192"/>
    </source>
</evidence>
<evidence type="ECO:0000256" key="1">
    <source>
        <dbReference type="ARBA" id="ARBA00004245"/>
    </source>
</evidence>
<comment type="subcellular location">
    <subcellularLocation>
        <location evidence="1">Cytoplasm</location>
        <location evidence="1">Cytoskeleton</location>
    </subcellularLocation>
</comment>
<organism evidence="9 10">
    <name type="scientific">Heterodera schachtii</name>
    <name type="common">Sugarbeet cyst nematode worm</name>
    <name type="synonym">Tylenchus schachtii</name>
    <dbReference type="NCBI Taxonomy" id="97005"/>
    <lineage>
        <taxon>Eukaryota</taxon>
        <taxon>Metazoa</taxon>
        <taxon>Ecdysozoa</taxon>
        <taxon>Nematoda</taxon>
        <taxon>Chromadorea</taxon>
        <taxon>Rhabditida</taxon>
        <taxon>Tylenchina</taxon>
        <taxon>Tylenchomorpha</taxon>
        <taxon>Tylenchoidea</taxon>
        <taxon>Heteroderidae</taxon>
        <taxon>Heteroderinae</taxon>
        <taxon>Heterodera</taxon>
    </lineage>
</organism>
<dbReference type="PRINTS" id="PR00452">
    <property type="entry name" value="SH3DOMAIN"/>
</dbReference>
<evidence type="ECO:0000256" key="5">
    <source>
        <dbReference type="ARBA" id="ARBA00023212"/>
    </source>
</evidence>
<feature type="domain" description="SH3" evidence="8">
    <location>
        <begin position="312"/>
        <end position="371"/>
    </location>
</feature>
<keyword evidence="4" id="KW-0009">Actin-binding</keyword>
<evidence type="ECO:0000313" key="10">
    <source>
        <dbReference type="Proteomes" id="UP001620645"/>
    </source>
</evidence>
<keyword evidence="10" id="KW-1185">Reference proteome</keyword>
<dbReference type="GO" id="GO:0005856">
    <property type="term" value="C:cytoskeleton"/>
    <property type="evidence" value="ECO:0007669"/>
    <property type="project" value="UniProtKB-SubCell"/>
</dbReference>
<proteinExistence type="predicted"/>
<keyword evidence="2 6" id="KW-0728">SH3 domain</keyword>
<comment type="caution">
    <text evidence="9">The sequence shown here is derived from an EMBL/GenBank/DDBJ whole genome shotgun (WGS) entry which is preliminary data.</text>
</comment>
<dbReference type="Gene3D" id="2.30.30.40">
    <property type="entry name" value="SH3 Domains"/>
    <property type="match status" value="1"/>
</dbReference>
<reference evidence="9 10" key="1">
    <citation type="submission" date="2024-10" db="EMBL/GenBank/DDBJ databases">
        <authorList>
            <person name="Kim D."/>
        </authorList>
    </citation>
    <scope>NUCLEOTIDE SEQUENCE [LARGE SCALE GENOMIC DNA]</scope>
    <source>
        <strain evidence="9">Taebaek</strain>
    </source>
</reference>
<feature type="region of interest" description="Disordered" evidence="7">
    <location>
        <begin position="243"/>
        <end position="266"/>
    </location>
</feature>
<dbReference type="PROSITE" id="PS50002">
    <property type="entry name" value="SH3"/>
    <property type="match status" value="1"/>
</dbReference>
<dbReference type="CDD" id="cd11960">
    <property type="entry name" value="SH3_Abp1_eu"/>
    <property type="match status" value="1"/>
</dbReference>
<evidence type="ECO:0000313" key="9">
    <source>
        <dbReference type="EMBL" id="KAL3101023.1"/>
    </source>
</evidence>
<dbReference type="EMBL" id="JBICCN010000027">
    <property type="protein sequence ID" value="KAL3101023.1"/>
    <property type="molecule type" value="Genomic_DNA"/>
</dbReference>
<gene>
    <name evidence="9" type="ORF">niasHS_001483</name>
</gene>
<dbReference type="AlphaFoldDB" id="A0ABD2KDU0"/>
<dbReference type="SMART" id="SM00326">
    <property type="entry name" value="SH3"/>
    <property type="match status" value="1"/>
</dbReference>
<evidence type="ECO:0000256" key="3">
    <source>
        <dbReference type="ARBA" id="ARBA00022490"/>
    </source>
</evidence>
<dbReference type="Proteomes" id="UP001620645">
    <property type="component" value="Unassembled WGS sequence"/>
</dbReference>
<dbReference type="InterPro" id="IPR035717">
    <property type="entry name" value="Drebrin-like_SH3"/>
</dbReference>
<accession>A0ABD2KDU0</accession>
<name>A0ABD2KDU0_HETSC</name>
<feature type="region of interest" description="Disordered" evidence="7">
    <location>
        <begin position="198"/>
        <end position="220"/>
    </location>
</feature>
<dbReference type="SUPFAM" id="SSF50044">
    <property type="entry name" value="SH3-domain"/>
    <property type="match status" value="1"/>
</dbReference>
<feature type="region of interest" description="Disordered" evidence="7">
    <location>
        <begin position="1"/>
        <end position="38"/>
    </location>
</feature>
<dbReference type="Pfam" id="PF14604">
    <property type="entry name" value="SH3_9"/>
    <property type="match status" value="1"/>
</dbReference>
<keyword evidence="3" id="KW-0963">Cytoplasm</keyword>
<dbReference type="PANTHER" id="PTHR10829">
    <property type="entry name" value="CORTACTIN AND DREBRIN"/>
    <property type="match status" value="1"/>
</dbReference>
<keyword evidence="5" id="KW-0206">Cytoskeleton</keyword>
<evidence type="ECO:0000256" key="7">
    <source>
        <dbReference type="SAM" id="MobiDB-lite"/>
    </source>
</evidence>
<dbReference type="InterPro" id="IPR001452">
    <property type="entry name" value="SH3_domain"/>
</dbReference>
<evidence type="ECO:0000256" key="2">
    <source>
        <dbReference type="ARBA" id="ARBA00022443"/>
    </source>
</evidence>
<evidence type="ECO:0000256" key="4">
    <source>
        <dbReference type="ARBA" id="ARBA00023203"/>
    </source>
</evidence>
<evidence type="ECO:0000259" key="8">
    <source>
        <dbReference type="PROSITE" id="PS50002"/>
    </source>
</evidence>
<dbReference type="PANTHER" id="PTHR10829:SF25">
    <property type="entry name" value="DREBRIN-LIKE PROTEIN"/>
    <property type="match status" value="1"/>
</dbReference>
<dbReference type="InterPro" id="IPR036028">
    <property type="entry name" value="SH3-like_dom_sf"/>
</dbReference>
<protein>
    <recommendedName>
        <fullName evidence="8">SH3 domain-containing protein</fullName>
    </recommendedName>
</protein>
<dbReference type="GO" id="GO:0003779">
    <property type="term" value="F:actin binding"/>
    <property type="evidence" value="ECO:0007669"/>
    <property type="project" value="UniProtKB-KW"/>
</dbReference>
<dbReference type="FunFam" id="2.30.30.40:FF:000046">
    <property type="entry name" value="Drebrin-like protein isoform B"/>
    <property type="match status" value="1"/>
</dbReference>
<sequence>MDENSDQSVAAAGAKSFVPPAPAGTTHQKTSVQHELDRVEREKFWNEMRDEEEARRREDAVRRQKQQELFAKEQRELTDKLHKAHLEHQQAKSAVQQSHLTKSHSVDSAAAGGIKMGKLIAGRAKMFEQEMAKLIEASASVKPTKKPKNFKWQVNLQGKAAVVGQQQTPMEGKAEKAVVPDPPPKVFECAFVRKAVPTPTVPDANGDGTAEAQEPSAKSAVPQIPVLPVPPVARFMPSECVEVEEPKKPYSEGSVTPPPSEPTTEPLQAPVIEELAQKLPFFTGQQEPKQLNESVNNANGNATDAFSDVGIEQTPRAKALWDYQAEDTGEISFDPDDVITDIQMVNDGWWYGRAPNGAMGLFPSNYVQLIQ</sequence>